<dbReference type="GO" id="GO:0004316">
    <property type="term" value="F:3-oxoacyl-[acyl-carrier-protein] reductase (NADPH) activity"/>
    <property type="evidence" value="ECO:0007669"/>
    <property type="project" value="UniProtKB-EC"/>
</dbReference>
<dbReference type="EC" id="1.1.1.100" evidence="3"/>
<evidence type="ECO:0000256" key="21">
    <source>
        <dbReference type="SAM" id="MobiDB-lite"/>
    </source>
</evidence>
<feature type="region of interest" description="Disordered" evidence="21">
    <location>
        <begin position="2762"/>
        <end position="2784"/>
    </location>
</feature>
<dbReference type="Pfam" id="PF01575">
    <property type="entry name" value="MaoC_dehydratas"/>
    <property type="match status" value="1"/>
</dbReference>
<dbReference type="GO" id="GO:0004312">
    <property type="term" value="F:fatty acid synthase activity"/>
    <property type="evidence" value="ECO:0007669"/>
    <property type="project" value="InterPro"/>
</dbReference>
<dbReference type="HAMAP" id="MF_00101">
    <property type="entry name" value="AcpS"/>
    <property type="match status" value="1"/>
</dbReference>
<feature type="region of interest" description="Disordered" evidence="21">
    <location>
        <begin position="2808"/>
        <end position="2830"/>
    </location>
</feature>
<dbReference type="FunFam" id="3.90.25.70:FF:000001">
    <property type="entry name" value="Fatty acid synthase subunit alpha"/>
    <property type="match status" value="1"/>
</dbReference>
<dbReference type="InterPro" id="IPR002582">
    <property type="entry name" value="ACPS"/>
</dbReference>
<feature type="compositionally biased region" description="Pro residues" evidence="21">
    <location>
        <begin position="2085"/>
        <end position="2116"/>
    </location>
</feature>
<dbReference type="Gene3D" id="3.40.50.720">
    <property type="entry name" value="NAD(P)-binding Rossmann-like Domain"/>
    <property type="match status" value="1"/>
</dbReference>
<dbReference type="Gene3D" id="3.40.366.10">
    <property type="entry name" value="Malonyl-Coenzyme A Acyl Carrier Protein, domain 2"/>
    <property type="match status" value="3"/>
</dbReference>
<feature type="compositionally biased region" description="Basic and acidic residues" evidence="21">
    <location>
        <begin position="3198"/>
        <end position="3207"/>
    </location>
</feature>
<comment type="catalytic activity">
    <reaction evidence="18">
        <text>a (3R)-hydroxyacyl-[ACP] + NADP(+) = a 3-oxoacyl-[ACP] + NADPH + H(+)</text>
        <dbReference type="Rhea" id="RHEA:17397"/>
        <dbReference type="Rhea" id="RHEA-COMP:9916"/>
        <dbReference type="Rhea" id="RHEA-COMP:9945"/>
        <dbReference type="ChEBI" id="CHEBI:15378"/>
        <dbReference type="ChEBI" id="CHEBI:57783"/>
        <dbReference type="ChEBI" id="CHEBI:58349"/>
        <dbReference type="ChEBI" id="CHEBI:78776"/>
        <dbReference type="ChEBI" id="CHEBI:78827"/>
        <dbReference type="EC" id="1.1.1.100"/>
    </reaction>
</comment>
<evidence type="ECO:0000256" key="16">
    <source>
        <dbReference type="ARBA" id="ARBA00023160"/>
    </source>
</evidence>
<dbReference type="SUPFAM" id="SSF52151">
    <property type="entry name" value="FabD/lysophospholipase-like"/>
    <property type="match status" value="2"/>
</dbReference>
<dbReference type="EC" id="2.3.1.86" evidence="2"/>
<dbReference type="GO" id="GO:0006633">
    <property type="term" value="P:fatty acid biosynthetic process"/>
    <property type="evidence" value="ECO:0007669"/>
    <property type="project" value="UniProtKB-KW"/>
</dbReference>
<keyword evidence="20" id="KW-0175">Coiled coil</keyword>
<evidence type="ECO:0000256" key="1">
    <source>
        <dbReference type="ARBA" id="ARBA00005005"/>
    </source>
</evidence>
<evidence type="ECO:0000256" key="19">
    <source>
        <dbReference type="ARBA" id="ARBA00049541"/>
    </source>
</evidence>
<comment type="catalytic activity">
    <reaction evidence="17">
        <text>acetyl-CoA + n malonyl-CoA + 2n NADPH + 4n H(+) = a long-chain-acyl-CoA + n CoA + n CO2 + 2n NADP(+).</text>
        <dbReference type="EC" id="2.3.1.86"/>
    </reaction>
</comment>
<dbReference type="InterPro" id="IPR013565">
    <property type="entry name" value="Fas1/AflB-like_central"/>
</dbReference>
<dbReference type="InterPro" id="IPR020841">
    <property type="entry name" value="PKS_Beta-ketoAc_synthase_dom"/>
</dbReference>
<evidence type="ECO:0000256" key="7">
    <source>
        <dbReference type="ARBA" id="ARBA00022553"/>
    </source>
</evidence>
<dbReference type="Gene3D" id="3.30.70.2430">
    <property type="match status" value="1"/>
</dbReference>
<keyword evidence="8" id="KW-0808">Transferase</keyword>
<dbReference type="UniPathway" id="UPA00659"/>
<keyword evidence="9" id="KW-0479">Metal-binding</keyword>
<evidence type="ECO:0000256" key="8">
    <source>
        <dbReference type="ARBA" id="ARBA00022679"/>
    </source>
</evidence>
<dbReference type="CDD" id="cd08950">
    <property type="entry name" value="KR_fFAS_SDR_c_like"/>
    <property type="match status" value="1"/>
</dbReference>
<feature type="compositionally biased region" description="Acidic residues" evidence="21">
    <location>
        <begin position="2068"/>
        <end position="2079"/>
    </location>
</feature>
<dbReference type="InterPro" id="IPR050830">
    <property type="entry name" value="Fungal_FAS"/>
</dbReference>
<dbReference type="InterPro" id="IPR003965">
    <property type="entry name" value="Fatty_acid_synthase"/>
</dbReference>
<dbReference type="Pfam" id="PF02801">
    <property type="entry name" value="Ketoacyl-synt_C"/>
    <property type="match status" value="1"/>
</dbReference>
<dbReference type="Pfam" id="PF18314">
    <property type="entry name" value="FAS_I_H"/>
    <property type="match status" value="2"/>
</dbReference>
<keyword evidence="7" id="KW-0597">Phosphoprotein</keyword>
<evidence type="ECO:0000256" key="10">
    <source>
        <dbReference type="ARBA" id="ARBA00022801"/>
    </source>
</evidence>
<evidence type="ECO:0000313" key="23">
    <source>
        <dbReference type="EMBL" id="AKV56231.1"/>
    </source>
</evidence>
<evidence type="ECO:0000256" key="6">
    <source>
        <dbReference type="ARBA" id="ARBA00022516"/>
    </source>
</evidence>
<dbReference type="InterPro" id="IPR014043">
    <property type="entry name" value="Acyl_transferase_dom"/>
</dbReference>
<dbReference type="InterPro" id="IPR002539">
    <property type="entry name" value="MaoC-like_dom"/>
</dbReference>
<keyword evidence="6" id="KW-0444">Lipid biosynthesis</keyword>
<dbReference type="InterPro" id="IPR029069">
    <property type="entry name" value="HotDog_dom_sf"/>
</dbReference>
<dbReference type="Gene3D" id="3.30.70.2490">
    <property type="match status" value="1"/>
</dbReference>
<dbReference type="CDD" id="cd00828">
    <property type="entry name" value="elong_cond_enzymes"/>
    <property type="match status" value="1"/>
</dbReference>
<dbReference type="InterPro" id="IPR032088">
    <property type="entry name" value="SAT"/>
</dbReference>
<evidence type="ECO:0000256" key="18">
    <source>
        <dbReference type="ARBA" id="ARBA00048508"/>
    </source>
</evidence>
<dbReference type="InterPro" id="IPR004568">
    <property type="entry name" value="Ppantetheine-prot_Trfase_dom"/>
</dbReference>
<dbReference type="GO" id="GO:0004315">
    <property type="term" value="F:3-oxoacyl-[acyl-carrier-protein] synthase activity"/>
    <property type="evidence" value="ECO:0007669"/>
    <property type="project" value="UniProtKB-EC"/>
</dbReference>
<dbReference type="SUPFAM" id="SSF53901">
    <property type="entry name" value="Thiolase-like"/>
    <property type="match status" value="2"/>
</dbReference>
<evidence type="ECO:0000256" key="11">
    <source>
        <dbReference type="ARBA" id="ARBA00022832"/>
    </source>
</evidence>
<dbReference type="GO" id="GO:0005835">
    <property type="term" value="C:fatty acid synthase complex"/>
    <property type="evidence" value="ECO:0007669"/>
    <property type="project" value="InterPro"/>
</dbReference>
<sequence>MSDQQQQQIKVEETAPVAQEPKTHLFVDPEVSSCIAAFGGQGSDWLGELRSLHKNGKSSVREFLELGLSKLEDVAASDEWYANHGGLNVRAWIASDKSVPSFDLLRYAPVSFPLIFMTQMANYMRVLELLGTSHEKVAQQGWFKGALGHSQGVVAATVTAAASTDRELRNLSVAGLEFMSQIGLGAQKSMNFELSRRSAGPESPMLSVQGMSEATLLKAFKEATKLAVQKETMMAKFSTSSKDDKAAPNASQRLGIALCNGTDDYVVCGEPKDLRMLRKVIVSMSAEVGKEAQARVPFSKRKPVTQTTFLRMTAPFHSALNAEAFEQVAAWAASSAFGQELAQRTLRIPVWDTEKGADLRKMEPSQVVNMLARNTLVSSADLLSTLRAAEADCKASHLISFGPGSVAGHLMANALVGTGIQVIQANDPDSKSKENAATASSSSSRSSAKSLAAILTAEKPERIPVATPWGEKFAPKTAVRACDGERVLMTKYTSTIGRAPVMMSGMTPTTSFHGIDLVAACANAGYNAELAAGGLPAPDLFKMKVQELASKLNPGVGMAINMLYLNAYQWGFQFPLVCELAKAGLPIESITIGAGVPTEEKAKDIFDGLQGAGINLIGFKPGSKQAIRDVLQLASLRPSMNIMLQWTSGRGGGHHSFEDFHEPLLATYEEIRQHDNIILVIGSGFGDAQGVMTYLDGSWSQSPKFGRLAKMPVDGVLFGSRCMVAKEAATAPEVKQLIVDAAGLEDELSWEKSYDEVAGGVVTVQSELGEPIHKLATRGILLWREFDKRFFSLPRGEKRRDAILAAKDEIIAKLNADFQKPYFGRKRDGSVCEVEDMTYSEVLERMVQLMHIKNGGDKAGRLAPTRWIDPTYASRVMLMMQRSAARLAKDKMDKVVPSNKLLMEDPDKAIADFLAAIPALEDSLMADDDVTYFLVLCKVPTRGKPVNFVPVVDEDLVFWVKKDSLWFSEQLDAVPDRDPGRVCVLHGPVAARYSTIVDEPIADIMGNIHKDLVRDLKCDEVKVNVLAPVELQQASVLKIISETPQLVRGRSFVPNPIAKVLKREAFEKVKYTSEGGLESINVQDPERGLTVATLSQVGSDNKLAELQVFDKEAGAVLKQKFTIDLTSLRPIFQTEEDNLSATKQLYRTAWDCQGEFHAGDTFTDEVVVTSENIEAFNRGTHTEYNGSAEAPIDISIMAGWRPLARALFVEELQSNLLKLVHLTNGIRLPNPKTRTPVKAGEVIRSEVRITGITIQPKVGKKVAVKGIITRASDKNATPEMWVEMNSAFLIRGVAETPEEYATTFEEFPAETHVIDVKDATVAELVASRAWIKLDNGRKVQEGDRVTISLSHVSNRFAGPNRLKDIKVTGDVFIESTSVKSSNTGSTPLGSPTNSSVSGTQSDDFVDVDPSSKVKAGTVEFASSEGEEFQLNPVMSFLEKYSEPMHNGHIAENGGYELIAEPVVVPAPADCTMYARGSRDANPIHRESAFAVLADLPGGEPIVHGMWTACMARARLEEGPAGGNPARIVSYEASFVDMVHCGDELVVTAKQTGVKDGLMLINLSVNRASDRALVMTARAELEQPTTAYLFTGQGSASPGMGMDRYAASATVRKVWDVADEYLRNRYGFSILQIVRENPKSLTVHFGGPRGKVIRENLRSLQTEDPTTGKKMPLIPEISSTTKSFTFNSPTGLLFATQFSQPALVLVQKAAFEELREAGLVPEKAFFAGHSLGEYAALAGFADVLSVEDLVETVFLRGMVMQNAVPRDADGTSNYAMVAANPLRVGRGFTPETLGEVVDLLCEREDLGKPLLQIVNYNVRYTQYVVAGELLALDALGEALNLAFATGNRNAAELAEKGAQAALASLAKRGGRKEPLKRGKATIPLPGIDVPFHSRKLLPGVGAFRQLLSPRLALSTVERIYHRLVGNYIPNVTAEVLTLDRSYAEKVQKVTGSAPMLELLADYDSATPAEKCRTLVIELLAHQFAMPVRWIETQDLMFGARVQRVIEMGPAATLTTMAKHTLKSGAFGDADEYNPEIMWWKNDRERVYYELDDEGPSFAAFVEQLKAEMESEAGDSEEGEVSEAPAAPAPTPAPAPAPAPAPVAPKPAPAPVAAPAPAPSGGASTPDAPVDAKHVLRVLLASKLKKPIGEVPASTSVQTLSAGRSAVQNEIMGELSAEFKGGIPDNAGEMPLSELAGNLSSYKEPGAVSTKLVTRTLSAALPGGFGANAAKDYLTQHWGLGTGRNFSVLLHSCTMAPEKRLKSEEEGKQWLDSVCKAYGDDVGVSLSPAGAGGAGGAPSGMMMMPQMMSMGGPAAVPPPDAPVSALHAMRVMLATKFEKGFNEISDSATVASLSNGKSALQNEVAGDLAAEFGAEGDDSAQKPLTELAAAFQAGYSGPGKVLTRDINKVLGQCLPGGFGLSAARAYLASDRLLPAGRVESVMIHSLTMAPKERIKSAEDAKAWLDTVCGAYGSFAGIDIPRAGAGGGGGAMMGFAGPGVSSAEVNGLKANLQSMVETQLEALQRFMEQDPLHADRLLDVERKLRGETEAKLDAIHAELTVDFCERVQPQFDEKRVRVYDSFWNWVVQDAMQMHLHVLSRLNEARKGQSTGLPAGDANPHFEDMSKWLLGTSSSEVPPTAWFRNFLCNRATPQLLQAVKFFANSMHEAGHVDYAQAIALLAEQVQCWLNNVPVHVATFDPVSPNVRVLDNGTVDYFETPREGVPDAVRYVAEMSRGLFYVRRSPARVANPSQAVNVAGDGQLALPPAADSTGLQPADGELASGWRRPRSEAELARELNNRSGSGLEALDLEADEASEESKEALPEGPTLDRLRLTVSRDAASSGEDAGSPGKISTSSLKNGYEGIHVSKQVPFVHLKSLSGVDKSVRILNEQLASEYFSCLDEIATSGVSFAGQVALVTGAGAGSIGTELVKSLLEGGATVLCAMRTARSENALTKEYARFQNIYKEFGAKDSKLYLVPCNCASSQDMKSIVAYTYEQLGLDVDFVVPFAAAAQQGKDISSIDAASEASHRMMMTNVVRLLGALRDAKASRGIVTRPAMVLIPCSPNHGEFGNDGLYAESKLGCEALLNKWSSEGWGDYLSLAACVIGWTRSALMEHNNIVAPGIEALGCRTFAPEETNFNLVGLLHPRMVTLAAEEPLWADLTGNWVVIPNMKDAADGLRSELMTKSRIARAVATSNQLEESKKPEGGRELPPPESAGPLAGTMLGMTPFPTLPSEEARKSLSALEGMVDLRKVVVITGYGEVGPWGNARTRWEMESYGEFSLEGAIELAWMVGLIKRHDGPLPSGPPRQRYVGWVDATSGEAVADHEVKRRYEKTLLQSCGIRIVEPAIFEGYNPDAKRFLHSVVLDRDMPAIELASLEEGLQYMKELGEECCDVFARPSDGQYMMRVKKGAEVSIAKALKFNRNVAGQVPTGWDARRLGLPADIANSVDPVTLYTLVSTVEALMAAGLSDPYELYQYVHVSEVGNTSGGGMGGMRSLKRMFHQRKLDEDIPSDTLAESFINTMPAWVNMLLVSSSGPIKTPVGACATAAESLDIGMETILSGKARVVIAGGYDDFGEEGSYEFAQMGATNNTVLDAARGRTVRESSRPMSSSRAGFVESHGAGIQVLMDAELALEMGAPIFAILALTNTATDKQGRSIPAPGRGILTSARESTKAGVSPMLSLERRRQGLEMELDALKTLNAQKEQSEGEDAAFLERLVQKRRAAALETWGQGFFKNDPSIAPLRGALAVWGLGVDDLGVASFHGTSTKLNDTNESGVLNKQMEHLGRSKGNVLFVVAQKYLTGHPKGAACAWMVNGLVQCMLDARVPGNRNLDNVDVKLQTNSYLVYPNEPVQLPKIEAALLKSFGFGQAGAEVVIVHPDRLLATLSPEAFANYIEARNIRERRTFRNAQNVMSGSRNMVIVKEHPPYPAELEEAVYLDPLARASYDAKENTWTFRSAAGLTSSGMPKIASSQAPSGPKPAAAPVSESASQSAQMSAKVRLQMTMAEQAAGIAARAGGSGVGVGVDVENVSTFADYAGSKQDFIQRNFTEAEIAYCKSAADPAASFAGRWAAKEAVVKALSSIAPDSRSLWAGGHASLVDIEVVANPSGAPQIRLHGHPEQVSQMLAVNDLSVSISHTAEVAIANAIARK</sequence>
<dbReference type="Pfam" id="PF01648">
    <property type="entry name" value="ACPS"/>
    <property type="match status" value="1"/>
</dbReference>
<feature type="domain" description="Ketosynthase family 3 (KS3)" evidence="22">
    <location>
        <begin position="3357"/>
        <end position="3879"/>
    </location>
</feature>
<feature type="compositionally biased region" description="Polar residues" evidence="21">
    <location>
        <begin position="3967"/>
        <end position="3976"/>
    </location>
</feature>
<dbReference type="Pfam" id="PF00106">
    <property type="entry name" value="adh_short"/>
    <property type="match status" value="1"/>
</dbReference>
<dbReference type="Pfam" id="PF08354">
    <property type="entry name" value="Fas1-AflB-like_hel"/>
    <property type="match status" value="1"/>
</dbReference>
<dbReference type="InterPro" id="IPR014030">
    <property type="entry name" value="Ketoacyl_synth_N"/>
</dbReference>
<dbReference type="Gene3D" id="3.20.20.70">
    <property type="entry name" value="Aldolase class I"/>
    <property type="match status" value="1"/>
</dbReference>
<dbReference type="InterPro" id="IPR008278">
    <property type="entry name" value="4-PPantetheinyl_Trfase_dom"/>
</dbReference>
<evidence type="ECO:0000256" key="5">
    <source>
        <dbReference type="ARBA" id="ARBA00022450"/>
    </source>
</evidence>
<evidence type="ECO:0000256" key="2">
    <source>
        <dbReference type="ARBA" id="ARBA00012878"/>
    </source>
</evidence>
<dbReference type="InterPro" id="IPR002347">
    <property type="entry name" value="SDR_fam"/>
</dbReference>
<dbReference type="Pfam" id="PF16073">
    <property type="entry name" value="SAT"/>
    <property type="match status" value="1"/>
</dbReference>
<dbReference type="Gene3D" id="3.10.129.10">
    <property type="entry name" value="Hotdog Thioesterase"/>
    <property type="match status" value="1"/>
</dbReference>
<dbReference type="Pfam" id="PF00698">
    <property type="entry name" value="Acyl_transf_1"/>
    <property type="match status" value="1"/>
</dbReference>
<dbReference type="InterPro" id="IPR001227">
    <property type="entry name" value="Ac_transferase_dom_sf"/>
</dbReference>
<feature type="compositionally biased region" description="Low complexity" evidence="21">
    <location>
        <begin position="2117"/>
        <end position="2127"/>
    </location>
</feature>
<evidence type="ECO:0000256" key="9">
    <source>
        <dbReference type="ARBA" id="ARBA00022723"/>
    </source>
</evidence>
<keyword evidence="13" id="KW-0521">NADP</keyword>
<feature type="compositionally biased region" description="Basic and acidic residues" evidence="21">
    <location>
        <begin position="2814"/>
        <end position="2830"/>
    </location>
</feature>
<dbReference type="GO" id="GO:0004321">
    <property type="term" value="F:fatty-acyl-CoA synthase activity"/>
    <property type="evidence" value="ECO:0007669"/>
    <property type="project" value="UniProtKB-EC"/>
</dbReference>
<comment type="catalytic activity">
    <reaction evidence="19">
        <text>a fatty acyl-[ACP] + malonyl-[ACP] + H(+) = a 3-oxoacyl-[ACP] + holo-[ACP] + CO2</text>
        <dbReference type="Rhea" id="RHEA:22836"/>
        <dbReference type="Rhea" id="RHEA-COMP:9623"/>
        <dbReference type="Rhea" id="RHEA-COMP:9685"/>
        <dbReference type="Rhea" id="RHEA-COMP:9916"/>
        <dbReference type="Rhea" id="RHEA-COMP:14125"/>
        <dbReference type="ChEBI" id="CHEBI:15378"/>
        <dbReference type="ChEBI" id="CHEBI:16526"/>
        <dbReference type="ChEBI" id="CHEBI:64479"/>
        <dbReference type="ChEBI" id="CHEBI:78449"/>
        <dbReference type="ChEBI" id="CHEBI:78776"/>
        <dbReference type="ChEBI" id="CHEBI:138651"/>
        <dbReference type="EC" id="2.3.1.41"/>
    </reaction>
</comment>
<dbReference type="GO" id="GO:0016787">
    <property type="term" value="F:hydrolase activity"/>
    <property type="evidence" value="ECO:0007669"/>
    <property type="project" value="UniProtKB-KW"/>
</dbReference>
<dbReference type="PANTHER" id="PTHR10982">
    <property type="entry name" value="MALONYL COA-ACYL CARRIER PROTEIN TRANSACYLASE"/>
    <property type="match status" value="1"/>
</dbReference>
<keyword evidence="12" id="KW-0460">Magnesium</keyword>
<comment type="pathway">
    <text evidence="1">Lipid metabolism; fatty acid beta-oxidation.</text>
</comment>
<dbReference type="InterPro" id="IPR041550">
    <property type="entry name" value="FASI_helical"/>
</dbReference>
<feature type="coiled-coil region" evidence="20">
    <location>
        <begin position="3680"/>
        <end position="3710"/>
    </location>
</feature>
<evidence type="ECO:0000259" key="22">
    <source>
        <dbReference type="PROSITE" id="PS52004"/>
    </source>
</evidence>
<keyword evidence="16" id="KW-0275">Fatty acid biosynthesis</keyword>
<feature type="compositionally biased region" description="Polar residues" evidence="21">
    <location>
        <begin position="1377"/>
        <end position="1402"/>
    </location>
</feature>
<dbReference type="InterPro" id="IPR036291">
    <property type="entry name" value="NAD(P)-bd_dom_sf"/>
</dbReference>
<dbReference type="Gene3D" id="1.20.930.70">
    <property type="match status" value="1"/>
</dbReference>
<evidence type="ECO:0000256" key="20">
    <source>
        <dbReference type="SAM" id="Coils"/>
    </source>
</evidence>
<dbReference type="GO" id="GO:0004318">
    <property type="term" value="F:enoyl-[acyl-carrier-protein] reductase (NADH) activity"/>
    <property type="evidence" value="ECO:0007669"/>
    <property type="project" value="InterPro"/>
</dbReference>
<organism evidence="23">
    <name type="scientific">Aurantiochytrium mangrovei</name>
    <dbReference type="NCBI Taxonomy" id="333832"/>
    <lineage>
        <taxon>Eukaryota</taxon>
        <taxon>Sar</taxon>
        <taxon>Stramenopiles</taxon>
        <taxon>Bigyra</taxon>
        <taxon>Labyrinthulomycetes</taxon>
        <taxon>Thraustochytrida</taxon>
        <taxon>Thraustochytriidae</taxon>
        <taxon>Aurantiochytrium</taxon>
    </lineage>
</organism>
<dbReference type="SUPFAM" id="SSF54637">
    <property type="entry name" value="Thioesterase/thiol ester dehydrase-isomerase"/>
    <property type="match status" value="1"/>
</dbReference>
<evidence type="ECO:0000256" key="13">
    <source>
        <dbReference type="ARBA" id="ARBA00022857"/>
    </source>
</evidence>
<dbReference type="InterPro" id="IPR016035">
    <property type="entry name" value="Acyl_Trfase/lysoPLipase"/>
</dbReference>
<proteinExistence type="evidence at transcript level"/>
<reference evidence="23" key="1">
    <citation type="submission" date="2015-08" db="EMBL/GenBank/DDBJ databases">
        <title>Manipulation of fatty acid composition in Aurantiochytrium strain BL10 through gene silencing.</title>
        <authorList>
            <person name="Chen Y.-F."/>
            <person name="Wang J.-H."/>
            <person name="Liu T."/>
            <person name="Wang H.-C."/>
            <person name="Chen Y.-M."/>
        </authorList>
    </citation>
    <scope>NUCLEOTIDE SEQUENCE</scope>
    <source>
        <strain evidence="23">BL10</strain>
    </source>
</reference>
<dbReference type="InterPro" id="IPR013785">
    <property type="entry name" value="Aldolase_TIM"/>
</dbReference>
<dbReference type="Gene3D" id="3.90.470.20">
    <property type="entry name" value="4'-phosphopantetheinyl transferase domain"/>
    <property type="match status" value="1"/>
</dbReference>
<dbReference type="SUPFAM" id="SSF51735">
    <property type="entry name" value="NAD(P)-binding Rossmann-fold domains"/>
    <property type="match status" value="1"/>
</dbReference>
<accession>A0A0K1R5P4</accession>
<evidence type="ECO:0000256" key="14">
    <source>
        <dbReference type="ARBA" id="ARBA00023002"/>
    </source>
</evidence>
<dbReference type="InterPro" id="IPR047224">
    <property type="entry name" value="FAS_alpha_su_C"/>
</dbReference>
<keyword evidence="14" id="KW-0560">Oxidoreductase</keyword>
<dbReference type="InterPro" id="IPR014031">
    <property type="entry name" value="Ketoacyl_synth_C"/>
</dbReference>
<dbReference type="Pfam" id="PF00109">
    <property type="entry name" value="ketoacyl-synt"/>
    <property type="match status" value="1"/>
</dbReference>
<dbReference type="PRINTS" id="PR01483">
    <property type="entry name" value="FASYNTHASE"/>
</dbReference>
<dbReference type="PROSITE" id="PS00606">
    <property type="entry name" value="KS3_1"/>
    <property type="match status" value="1"/>
</dbReference>
<dbReference type="SMART" id="SM00827">
    <property type="entry name" value="PKS_AT"/>
    <property type="match status" value="1"/>
</dbReference>
<dbReference type="PROSITE" id="PS52004">
    <property type="entry name" value="KS3_2"/>
    <property type="match status" value="1"/>
</dbReference>
<feature type="region of interest" description="Disordered" evidence="21">
    <location>
        <begin position="3192"/>
        <end position="3231"/>
    </location>
</feature>
<dbReference type="SUPFAM" id="SSF56214">
    <property type="entry name" value="4'-phosphopantetheinyl transferase"/>
    <property type="match status" value="1"/>
</dbReference>
<dbReference type="GO" id="GO:0000287">
    <property type="term" value="F:magnesium ion binding"/>
    <property type="evidence" value="ECO:0007669"/>
    <property type="project" value="InterPro"/>
</dbReference>
<feature type="region of interest" description="Disordered" evidence="21">
    <location>
        <begin position="3967"/>
        <end position="3990"/>
    </location>
</feature>
<dbReference type="Gene3D" id="3.40.47.10">
    <property type="match status" value="1"/>
</dbReference>
<name>A0A0K1R5P4_9STRA</name>
<evidence type="ECO:0000256" key="4">
    <source>
        <dbReference type="ARBA" id="ARBA00014008"/>
    </source>
</evidence>
<dbReference type="GO" id="GO:0006635">
    <property type="term" value="P:fatty acid beta-oxidation"/>
    <property type="evidence" value="ECO:0007669"/>
    <property type="project" value="UniProtKB-UniPathway"/>
</dbReference>
<dbReference type="SUPFAM" id="SSF51412">
    <property type="entry name" value="Inosine monophosphate dehydrogenase (IMPDH)"/>
    <property type="match status" value="1"/>
</dbReference>
<feature type="region of interest" description="Disordered" evidence="21">
    <location>
        <begin position="1377"/>
        <end position="1408"/>
    </location>
</feature>
<dbReference type="EMBL" id="KT373816">
    <property type="protein sequence ID" value="AKV56231.1"/>
    <property type="molecule type" value="mRNA"/>
</dbReference>
<feature type="region of interest" description="Disordered" evidence="21">
    <location>
        <begin position="2066"/>
        <end position="2127"/>
    </location>
</feature>
<evidence type="ECO:0000256" key="15">
    <source>
        <dbReference type="ARBA" id="ARBA00023098"/>
    </source>
</evidence>
<dbReference type="NCBIfam" id="TIGR00556">
    <property type="entry name" value="pantethn_trn"/>
    <property type="match status" value="1"/>
</dbReference>
<protein>
    <recommendedName>
        <fullName evidence="4">Fatty acid synthase subunit alpha</fullName>
        <ecNumber evidence="3">1.1.1.100</ecNumber>
        <ecNumber evidence="2">2.3.1.86</ecNumber>
    </recommendedName>
</protein>
<evidence type="ECO:0000256" key="12">
    <source>
        <dbReference type="ARBA" id="ARBA00022842"/>
    </source>
</evidence>
<dbReference type="GO" id="GO:0004300">
    <property type="term" value="F:enoyl-CoA hydratase activity"/>
    <property type="evidence" value="ECO:0007669"/>
    <property type="project" value="UniProtKB-ARBA"/>
</dbReference>
<keyword evidence="11" id="KW-0276">Fatty acid metabolism</keyword>
<dbReference type="GO" id="GO:0008897">
    <property type="term" value="F:holo-[acyl-carrier-protein] synthase activity"/>
    <property type="evidence" value="ECO:0007669"/>
    <property type="project" value="InterPro"/>
</dbReference>
<evidence type="ECO:0000256" key="3">
    <source>
        <dbReference type="ARBA" id="ARBA00012948"/>
    </source>
</evidence>
<dbReference type="InterPro" id="IPR016039">
    <property type="entry name" value="Thiolase-like"/>
</dbReference>
<dbReference type="PANTHER" id="PTHR10982:SF21">
    <property type="entry name" value="FATTY ACID SYNTHASE SUBUNIT BETA"/>
    <property type="match status" value="1"/>
</dbReference>
<keyword evidence="15" id="KW-0443">Lipid metabolism</keyword>
<dbReference type="Gene3D" id="3.90.25.70">
    <property type="match status" value="1"/>
</dbReference>
<keyword evidence="10" id="KW-0378">Hydrolase</keyword>
<dbReference type="InterPro" id="IPR037143">
    <property type="entry name" value="4-PPantetheinyl_Trfase_dom_sf"/>
</dbReference>
<dbReference type="Pfam" id="PF18325">
    <property type="entry name" value="Fas_alpha_ACP"/>
    <property type="match status" value="2"/>
</dbReference>
<evidence type="ECO:0000256" key="17">
    <source>
        <dbReference type="ARBA" id="ARBA00048237"/>
    </source>
</evidence>
<dbReference type="Gene3D" id="6.20.240.10">
    <property type="match status" value="1"/>
</dbReference>
<keyword evidence="5" id="KW-0596">Phosphopantetheine</keyword>
<dbReference type="InterPro" id="IPR018201">
    <property type="entry name" value="Ketoacyl_synth_AS"/>
</dbReference>
<dbReference type="InterPro" id="IPR040899">
    <property type="entry name" value="Fas_alpha_ACP"/>
</dbReference>
<dbReference type="Gene3D" id="6.10.60.10">
    <property type="match status" value="1"/>
</dbReference>